<evidence type="ECO:0000256" key="1">
    <source>
        <dbReference type="SAM" id="MobiDB-lite"/>
    </source>
</evidence>
<evidence type="ECO:0000313" key="3">
    <source>
        <dbReference type="Proteomes" id="UP001354989"/>
    </source>
</evidence>
<accession>A0ABN6LDG6</accession>
<name>A0ABN6LDG6_9BACT</name>
<sequence>MTTNLHIHSHPFGDLSSQNGDTSSIYRPQKRVGQRSFKIATPFPCNQKKLKQHLGEAIFKVITNTGWRKTTATINHRNVYFSGSNIEELWSVLKLQMINANFKFLIALIVDFTLPLWE</sequence>
<dbReference type="Proteomes" id="UP001354989">
    <property type="component" value="Plasmid pPP2"/>
</dbReference>
<reference evidence="2 3" key="1">
    <citation type="submission" date="2021-12" db="EMBL/GenBank/DDBJ databases">
        <title>Genome sequencing of bacteria with rrn-lacking chromosome and rrn-plasmid.</title>
        <authorList>
            <person name="Anda M."/>
            <person name="Iwasaki W."/>
        </authorList>
    </citation>
    <scope>NUCLEOTIDE SEQUENCE [LARGE SCALE GENOMIC DNA]</scope>
    <source>
        <strain evidence="2 3">NBRC 101262</strain>
        <plasmid evidence="2 3">pPP2</plasmid>
    </source>
</reference>
<keyword evidence="3" id="KW-1185">Reference proteome</keyword>
<dbReference type="EMBL" id="AP025294">
    <property type="protein sequence ID" value="BDD01175.1"/>
    <property type="molecule type" value="Genomic_DNA"/>
</dbReference>
<keyword evidence="2" id="KW-0614">Plasmid</keyword>
<geneLocation type="plasmid" evidence="2 3">
    <name>pPP2</name>
</geneLocation>
<proteinExistence type="predicted"/>
<evidence type="ECO:0000313" key="2">
    <source>
        <dbReference type="EMBL" id="BDD01175.1"/>
    </source>
</evidence>
<gene>
    <name evidence="2" type="ORF">PEPS_34550</name>
</gene>
<feature type="compositionally biased region" description="Polar residues" evidence="1">
    <location>
        <begin position="15"/>
        <end position="24"/>
    </location>
</feature>
<feature type="region of interest" description="Disordered" evidence="1">
    <location>
        <begin position="1"/>
        <end position="24"/>
    </location>
</feature>
<organism evidence="2 3">
    <name type="scientific">Persicobacter psychrovividus</name>
    <dbReference type="NCBI Taxonomy" id="387638"/>
    <lineage>
        <taxon>Bacteria</taxon>
        <taxon>Pseudomonadati</taxon>
        <taxon>Bacteroidota</taxon>
        <taxon>Cytophagia</taxon>
        <taxon>Cytophagales</taxon>
        <taxon>Persicobacteraceae</taxon>
        <taxon>Persicobacter</taxon>
    </lineage>
</organism>
<protein>
    <submittedName>
        <fullName evidence="2">Uncharacterized protein</fullName>
    </submittedName>
</protein>